<dbReference type="EMBL" id="CP027754">
    <property type="protein sequence ID" value="AZE55862.1"/>
    <property type="molecule type" value="Genomic_DNA"/>
</dbReference>
<name>A0A3G7UB50_9PSED</name>
<evidence type="ECO:0000313" key="1">
    <source>
        <dbReference type="EMBL" id="AZE55862.1"/>
    </source>
</evidence>
<dbReference type="SUPFAM" id="SSF143081">
    <property type="entry name" value="BB1717-like"/>
    <property type="match status" value="1"/>
</dbReference>
<dbReference type="Gene3D" id="3.90.1680.10">
    <property type="entry name" value="SOS response associated peptidase-like"/>
    <property type="match status" value="1"/>
</dbReference>
<dbReference type="GO" id="GO:0003697">
    <property type="term" value="F:single-stranded DNA binding"/>
    <property type="evidence" value="ECO:0007669"/>
    <property type="project" value="InterPro"/>
</dbReference>
<organism evidence="1 2">
    <name type="scientific">Pseudomonas synxantha</name>
    <dbReference type="NCBI Taxonomy" id="47883"/>
    <lineage>
        <taxon>Bacteria</taxon>
        <taxon>Pseudomonadati</taxon>
        <taxon>Pseudomonadota</taxon>
        <taxon>Gammaproteobacteria</taxon>
        <taxon>Pseudomonadales</taxon>
        <taxon>Pseudomonadaceae</taxon>
        <taxon>Pseudomonas</taxon>
    </lineage>
</organism>
<evidence type="ECO:0000313" key="2">
    <source>
        <dbReference type="Proteomes" id="UP000268696"/>
    </source>
</evidence>
<dbReference type="InterPro" id="IPR003738">
    <property type="entry name" value="SRAP"/>
</dbReference>
<dbReference type="Pfam" id="PF02586">
    <property type="entry name" value="SRAP"/>
    <property type="match status" value="1"/>
</dbReference>
<reference evidence="1 2" key="1">
    <citation type="submission" date="2018-03" db="EMBL/GenBank/DDBJ databases">
        <title>Diversity of phytobeneficial traits revealed by whole-genome analysis of worldwide-isolated phenazine-producing Pseudomonas spp.</title>
        <authorList>
            <person name="Biessy A."/>
            <person name="Novinscak A."/>
            <person name="Blom J."/>
            <person name="Leger G."/>
            <person name="Thomashow L.S."/>
            <person name="Cazorla F.M."/>
            <person name="Josic D."/>
            <person name="Filion M."/>
        </authorList>
    </citation>
    <scope>NUCLEOTIDE SEQUENCE [LARGE SCALE GENOMIC DNA]</scope>
    <source>
        <strain evidence="1 2">30B</strain>
    </source>
</reference>
<sequence length="69" mass="7880">MIITADSAVSMVDIHDRRPVVLTPDLAREWLDLVTPKERAERMMLHQGEPAEVFEWFKVNTAVGNVISF</sequence>
<accession>A0A3G7UB50</accession>
<dbReference type="InterPro" id="IPR036590">
    <property type="entry name" value="SRAP-like"/>
</dbReference>
<proteinExistence type="predicted"/>
<gene>
    <name evidence="1" type="ORF">C4K03_3709</name>
</gene>
<dbReference type="AlphaFoldDB" id="A0A3G7UB50"/>
<protein>
    <submittedName>
        <fullName evidence="1">Phage protein</fullName>
    </submittedName>
</protein>
<dbReference type="Proteomes" id="UP000268696">
    <property type="component" value="Chromosome"/>
</dbReference>
<dbReference type="GO" id="GO:0106300">
    <property type="term" value="P:protein-DNA covalent cross-linking repair"/>
    <property type="evidence" value="ECO:0007669"/>
    <property type="project" value="InterPro"/>
</dbReference>